<dbReference type="RefSeq" id="WP_181583227.1">
    <property type="nucleotide sequence ID" value="NZ_CP059399.1"/>
</dbReference>
<evidence type="ECO:0000313" key="5">
    <source>
        <dbReference type="EMBL" id="QLY32054.1"/>
    </source>
</evidence>
<dbReference type="Gene3D" id="2.60.60.30">
    <property type="entry name" value="sav2460 like domains"/>
    <property type="match status" value="1"/>
</dbReference>
<dbReference type="InterPro" id="IPR051324">
    <property type="entry name" value="Stress/Tellurium_Resist"/>
</dbReference>
<evidence type="ECO:0000259" key="4">
    <source>
        <dbReference type="Pfam" id="PF02342"/>
    </source>
</evidence>
<proteinExistence type="inferred from homology"/>
<dbReference type="InterPro" id="IPR003325">
    <property type="entry name" value="TerD"/>
</dbReference>
<feature type="region of interest" description="Disordered" evidence="2">
    <location>
        <begin position="168"/>
        <end position="195"/>
    </location>
</feature>
<organism evidence="5 6">
    <name type="scientific">Nocardia huaxiensis</name>
    <dbReference type="NCBI Taxonomy" id="2755382"/>
    <lineage>
        <taxon>Bacteria</taxon>
        <taxon>Bacillati</taxon>
        <taxon>Actinomycetota</taxon>
        <taxon>Actinomycetes</taxon>
        <taxon>Mycobacteriales</taxon>
        <taxon>Nocardiaceae</taxon>
        <taxon>Nocardia</taxon>
    </lineage>
</organism>
<dbReference type="CDD" id="cd06974">
    <property type="entry name" value="TerD_like"/>
    <property type="match status" value="1"/>
</dbReference>
<evidence type="ECO:0000256" key="1">
    <source>
        <dbReference type="ARBA" id="ARBA00008775"/>
    </source>
</evidence>
<gene>
    <name evidence="5" type="ORF">H0264_07120</name>
</gene>
<keyword evidence="3" id="KW-0812">Transmembrane</keyword>
<feature type="domain" description="TerD" evidence="4">
    <location>
        <begin position="66"/>
        <end position="155"/>
    </location>
</feature>
<dbReference type="Proteomes" id="UP000515512">
    <property type="component" value="Chromosome"/>
</dbReference>
<keyword evidence="6" id="KW-1185">Reference proteome</keyword>
<dbReference type="KEGG" id="nhu:H0264_07120"/>
<sequence length="311" mass="32766">MEIGRGGNTVLTNGSVAIQFLGTQYRPELFALSLGASGRVCGAADVVAGKDFASATPNRSVALRGSAIEIDLAGIDPAIDRIVIAAVLPQGNFAGARLTTAVHDGPGRTYSLVVDDLRTENAMLLAEVYRHNGGWKVRNPGQGYNSGTHGLTADFGLPQIIPAAAHQFPVPQPAPAPNPLPGPGTPPGTPRQSHGQSVPRYLLSLTIWTALLLLVGWGAVSCQGEIYGDGPIKCGTEVMQAGDECRTTSGGGSTTKSMDEQRSVNNRLSWVGLIFFGALAVLFAWVVLRTLFAFLSGKRWDEFSPETEQNG</sequence>
<feature type="compositionally biased region" description="Pro residues" evidence="2">
    <location>
        <begin position="170"/>
        <end position="189"/>
    </location>
</feature>
<feature type="transmembrane region" description="Helical" evidence="3">
    <location>
        <begin position="201"/>
        <end position="220"/>
    </location>
</feature>
<comment type="similarity">
    <text evidence="1">Belongs to the CAPAB/TerDEXZ family.</text>
</comment>
<dbReference type="PANTHER" id="PTHR32097">
    <property type="entry name" value="CAMP-BINDING PROTEIN 1-RELATED"/>
    <property type="match status" value="1"/>
</dbReference>
<dbReference type="EMBL" id="CP059399">
    <property type="protein sequence ID" value="QLY32054.1"/>
    <property type="molecule type" value="Genomic_DNA"/>
</dbReference>
<dbReference type="PANTHER" id="PTHR32097:SF4">
    <property type="entry name" value="GENERAL STRESS PROTEIN 16U"/>
    <property type="match status" value="1"/>
</dbReference>
<evidence type="ECO:0000256" key="3">
    <source>
        <dbReference type="SAM" id="Phobius"/>
    </source>
</evidence>
<dbReference type="Pfam" id="PF02342">
    <property type="entry name" value="TerD"/>
    <property type="match status" value="1"/>
</dbReference>
<accession>A0A7D6VC60</accession>
<keyword evidence="3" id="KW-1133">Transmembrane helix</keyword>
<keyword evidence="3" id="KW-0472">Membrane</keyword>
<feature type="transmembrane region" description="Helical" evidence="3">
    <location>
        <begin position="268"/>
        <end position="288"/>
    </location>
</feature>
<protein>
    <submittedName>
        <fullName evidence="5">TerD family protein</fullName>
    </submittedName>
</protein>
<evidence type="ECO:0000256" key="2">
    <source>
        <dbReference type="SAM" id="MobiDB-lite"/>
    </source>
</evidence>
<evidence type="ECO:0000313" key="6">
    <source>
        <dbReference type="Proteomes" id="UP000515512"/>
    </source>
</evidence>
<reference evidence="5 6" key="1">
    <citation type="submission" date="2020-07" db="EMBL/GenBank/DDBJ databases">
        <authorList>
            <person name="Zhuang K."/>
            <person name="Ran Y."/>
        </authorList>
    </citation>
    <scope>NUCLEOTIDE SEQUENCE [LARGE SCALE GENOMIC DNA]</scope>
    <source>
        <strain evidence="5 6">WCH-YHL-001</strain>
    </source>
</reference>
<dbReference type="AlphaFoldDB" id="A0A7D6VC60"/>
<name>A0A7D6VC60_9NOCA</name>